<evidence type="ECO:0000313" key="7">
    <source>
        <dbReference type="Proteomes" id="UP000239772"/>
    </source>
</evidence>
<name>A0A2T1HLV8_9HYPH</name>
<organism evidence="6 7">
    <name type="scientific">Alsobacter soli</name>
    <dbReference type="NCBI Taxonomy" id="2109933"/>
    <lineage>
        <taxon>Bacteria</taxon>
        <taxon>Pseudomonadati</taxon>
        <taxon>Pseudomonadota</taxon>
        <taxon>Alphaproteobacteria</taxon>
        <taxon>Hyphomicrobiales</taxon>
        <taxon>Alsobacteraceae</taxon>
        <taxon>Alsobacter</taxon>
    </lineage>
</organism>
<keyword evidence="6" id="KW-0489">Methyltransferase</keyword>
<keyword evidence="4 5" id="KW-0472">Membrane</keyword>
<keyword evidence="6" id="KW-0808">Transferase</keyword>
<dbReference type="Pfam" id="PF04191">
    <property type="entry name" value="PEMT"/>
    <property type="match status" value="1"/>
</dbReference>
<evidence type="ECO:0000256" key="2">
    <source>
        <dbReference type="ARBA" id="ARBA00022692"/>
    </source>
</evidence>
<reference evidence="7" key="1">
    <citation type="submission" date="2018-03" db="EMBL/GenBank/DDBJ databases">
        <authorList>
            <person name="Sun L."/>
            <person name="Liu H."/>
            <person name="Chen W."/>
            <person name="Huang K."/>
            <person name="Liu W."/>
            <person name="Gao X."/>
        </authorList>
    </citation>
    <scope>NUCLEOTIDE SEQUENCE [LARGE SCALE GENOMIC DNA]</scope>
    <source>
        <strain evidence="7">SH9</strain>
    </source>
</reference>
<dbReference type="PANTHER" id="PTHR43847">
    <property type="entry name" value="BLL3993 PROTEIN"/>
    <property type="match status" value="1"/>
</dbReference>
<comment type="caution">
    <text evidence="6">The sequence shown here is derived from an EMBL/GenBank/DDBJ whole genome shotgun (WGS) entry which is preliminary data.</text>
</comment>
<gene>
    <name evidence="6" type="ORF">SLNSH_23470</name>
</gene>
<accession>A0A2T1HLV8</accession>
<feature type="transmembrane region" description="Helical" evidence="5">
    <location>
        <begin position="42"/>
        <end position="63"/>
    </location>
</feature>
<evidence type="ECO:0000313" key="6">
    <source>
        <dbReference type="EMBL" id="PSC02559.1"/>
    </source>
</evidence>
<feature type="transmembrane region" description="Helical" evidence="5">
    <location>
        <begin position="99"/>
        <end position="119"/>
    </location>
</feature>
<dbReference type="GO" id="GO:0012505">
    <property type="term" value="C:endomembrane system"/>
    <property type="evidence" value="ECO:0007669"/>
    <property type="project" value="UniProtKB-SubCell"/>
</dbReference>
<evidence type="ECO:0000256" key="3">
    <source>
        <dbReference type="ARBA" id="ARBA00022989"/>
    </source>
</evidence>
<dbReference type="Proteomes" id="UP000239772">
    <property type="component" value="Unassembled WGS sequence"/>
</dbReference>
<sequence>MHDTPAYGLWALVVINSVFFIAFAASFSGLRWDKDWRSLGPYSAFIVALFTEMYGFPLTVYLLSGWLGRRLPGVDLWSHDAGHLWSTLLGWKGDPHWSLLHLGSAAVIGAGFWLLAASWKRLFDAQRRGAVATEGPYARIRHPQYAAFVLVMFGFLLQWPTIPTLMMFPLLVAVYARLAWREEQDSLRRFGDDYARYMASVPAFIPRLRPPASKSGEATA</sequence>
<comment type="subcellular location">
    <subcellularLocation>
        <location evidence="1">Endomembrane system</location>
        <topology evidence="1">Multi-pass membrane protein</topology>
    </subcellularLocation>
</comment>
<dbReference type="InterPro" id="IPR052527">
    <property type="entry name" value="Metal_cation-efflux_comp"/>
</dbReference>
<evidence type="ECO:0000256" key="4">
    <source>
        <dbReference type="ARBA" id="ARBA00023136"/>
    </source>
</evidence>
<proteinExistence type="predicted"/>
<protein>
    <submittedName>
        <fullName evidence="6">Isoprenylcysteine carboxyl methyltransferase</fullName>
    </submittedName>
</protein>
<dbReference type="InterPro" id="IPR007318">
    <property type="entry name" value="Phopholipid_MeTrfase"/>
</dbReference>
<keyword evidence="7" id="KW-1185">Reference proteome</keyword>
<dbReference type="Gene3D" id="1.20.120.1630">
    <property type="match status" value="1"/>
</dbReference>
<evidence type="ECO:0000256" key="1">
    <source>
        <dbReference type="ARBA" id="ARBA00004127"/>
    </source>
</evidence>
<dbReference type="RefSeq" id="WP_106340597.1">
    <property type="nucleotide sequence ID" value="NZ_PVZS01000049.1"/>
</dbReference>
<dbReference type="GO" id="GO:0008168">
    <property type="term" value="F:methyltransferase activity"/>
    <property type="evidence" value="ECO:0007669"/>
    <property type="project" value="UniProtKB-KW"/>
</dbReference>
<dbReference type="OrthoDB" id="9789029at2"/>
<evidence type="ECO:0000256" key="5">
    <source>
        <dbReference type="SAM" id="Phobius"/>
    </source>
</evidence>
<dbReference type="AlphaFoldDB" id="A0A2T1HLV8"/>
<keyword evidence="3 5" id="KW-1133">Transmembrane helix</keyword>
<dbReference type="EMBL" id="PVZS01000049">
    <property type="protein sequence ID" value="PSC02559.1"/>
    <property type="molecule type" value="Genomic_DNA"/>
</dbReference>
<keyword evidence="2 5" id="KW-0812">Transmembrane</keyword>
<feature type="transmembrane region" description="Helical" evidence="5">
    <location>
        <begin position="6"/>
        <end position="30"/>
    </location>
</feature>
<dbReference type="GO" id="GO:0032259">
    <property type="term" value="P:methylation"/>
    <property type="evidence" value="ECO:0007669"/>
    <property type="project" value="UniProtKB-KW"/>
</dbReference>
<dbReference type="PANTHER" id="PTHR43847:SF1">
    <property type="entry name" value="BLL3993 PROTEIN"/>
    <property type="match status" value="1"/>
</dbReference>